<protein>
    <submittedName>
        <fullName evidence="1">Uncharacterized protein</fullName>
    </submittedName>
</protein>
<reference evidence="1 2" key="1">
    <citation type="journal article" date="2018" name="Front. Plant Sci.">
        <title>Red Clover (Trifolium pratense) and Zigzag Clover (T. medium) - A Picture of Genomic Similarities and Differences.</title>
        <authorList>
            <person name="Dluhosova J."/>
            <person name="Istvanek J."/>
            <person name="Nedelnik J."/>
            <person name="Repkova J."/>
        </authorList>
    </citation>
    <scope>NUCLEOTIDE SEQUENCE [LARGE SCALE GENOMIC DNA]</scope>
    <source>
        <strain evidence="2">cv. 10/8</strain>
        <tissue evidence="1">Leaf</tissue>
    </source>
</reference>
<proteinExistence type="predicted"/>
<keyword evidence="2" id="KW-1185">Reference proteome</keyword>
<evidence type="ECO:0000313" key="1">
    <source>
        <dbReference type="EMBL" id="MCI58937.1"/>
    </source>
</evidence>
<dbReference type="Proteomes" id="UP000265520">
    <property type="component" value="Unassembled WGS sequence"/>
</dbReference>
<name>A0A392TEW5_9FABA</name>
<dbReference type="EMBL" id="LXQA010554290">
    <property type="protein sequence ID" value="MCI58937.1"/>
    <property type="molecule type" value="Genomic_DNA"/>
</dbReference>
<evidence type="ECO:0000313" key="2">
    <source>
        <dbReference type="Proteomes" id="UP000265520"/>
    </source>
</evidence>
<accession>A0A392TEW5</accession>
<comment type="caution">
    <text evidence="1">The sequence shown here is derived from an EMBL/GenBank/DDBJ whole genome shotgun (WGS) entry which is preliminary data.</text>
</comment>
<sequence length="35" mass="3786">MSFGDFLLRFLVSVGDFLRNPSLNPSVVDANGTSI</sequence>
<dbReference type="AlphaFoldDB" id="A0A392TEW5"/>
<organism evidence="1 2">
    <name type="scientific">Trifolium medium</name>
    <dbReference type="NCBI Taxonomy" id="97028"/>
    <lineage>
        <taxon>Eukaryota</taxon>
        <taxon>Viridiplantae</taxon>
        <taxon>Streptophyta</taxon>
        <taxon>Embryophyta</taxon>
        <taxon>Tracheophyta</taxon>
        <taxon>Spermatophyta</taxon>
        <taxon>Magnoliopsida</taxon>
        <taxon>eudicotyledons</taxon>
        <taxon>Gunneridae</taxon>
        <taxon>Pentapetalae</taxon>
        <taxon>rosids</taxon>
        <taxon>fabids</taxon>
        <taxon>Fabales</taxon>
        <taxon>Fabaceae</taxon>
        <taxon>Papilionoideae</taxon>
        <taxon>50 kb inversion clade</taxon>
        <taxon>NPAAA clade</taxon>
        <taxon>Hologalegina</taxon>
        <taxon>IRL clade</taxon>
        <taxon>Trifolieae</taxon>
        <taxon>Trifolium</taxon>
    </lineage>
</organism>
<feature type="non-terminal residue" evidence="1">
    <location>
        <position position="35"/>
    </location>
</feature>